<gene>
    <name evidence="11" type="primary">rfbA</name>
    <name evidence="11" type="ORF">H8K26_03990</name>
</gene>
<dbReference type="InterPro" id="IPR029044">
    <property type="entry name" value="Nucleotide-diphossugar_trans"/>
</dbReference>
<dbReference type="NCBIfam" id="TIGR01207">
    <property type="entry name" value="rmlA"/>
    <property type="match status" value="1"/>
</dbReference>
<dbReference type="EMBL" id="JACOFT010000001">
    <property type="protein sequence ID" value="MBC3810592.1"/>
    <property type="molecule type" value="Genomic_DNA"/>
</dbReference>
<organism evidence="11 12">
    <name type="scientific">Undibacterium aquatile</name>
    <dbReference type="NCBI Taxonomy" id="1537398"/>
    <lineage>
        <taxon>Bacteria</taxon>
        <taxon>Pseudomonadati</taxon>
        <taxon>Pseudomonadota</taxon>
        <taxon>Betaproteobacteria</taxon>
        <taxon>Burkholderiales</taxon>
        <taxon>Oxalobacteraceae</taxon>
        <taxon>Undibacterium</taxon>
    </lineage>
</organism>
<reference evidence="11 12" key="1">
    <citation type="submission" date="2020-08" db="EMBL/GenBank/DDBJ databases">
        <title>Novel species isolated from subtropical streams in China.</title>
        <authorList>
            <person name="Lu H."/>
        </authorList>
    </citation>
    <scope>NUCLEOTIDE SEQUENCE [LARGE SCALE GENOMIC DNA]</scope>
    <source>
        <strain evidence="11 12">CCTCC AB 2015119</strain>
    </source>
</reference>
<keyword evidence="7 9" id="KW-0460">Magnesium</keyword>
<evidence type="ECO:0000256" key="6">
    <source>
        <dbReference type="ARBA" id="ARBA00022723"/>
    </source>
</evidence>
<comment type="function">
    <text evidence="9">Catalyzes the formation of dTDP-glucose, from dTTP and glucose 1-phosphate, as well as its pyrophosphorolysis.</text>
</comment>
<name>A0ABR6XCF5_9BURK</name>
<dbReference type="SUPFAM" id="SSF53448">
    <property type="entry name" value="Nucleotide-diphospho-sugar transferases"/>
    <property type="match status" value="1"/>
</dbReference>
<evidence type="ECO:0000256" key="9">
    <source>
        <dbReference type="RuleBase" id="RU003706"/>
    </source>
</evidence>
<evidence type="ECO:0000256" key="5">
    <source>
        <dbReference type="ARBA" id="ARBA00022695"/>
    </source>
</evidence>
<proteinExistence type="inferred from homology"/>
<dbReference type="InterPro" id="IPR005907">
    <property type="entry name" value="G1P_thy_trans_s"/>
</dbReference>
<sequence>MSFTSSTRKGIILAGGSGTRLYPVTQAISKQLLPVYDKPMIYYPLTSLMLAGIRDILIISTPQDTPRFSELLGDGSQWGINLQYAVQPSPDGLAQAFIIGKEFIGNSPSALILGDNIYYGHDFEPQLRNADARNQGATVFAYHVHDPERYGVVDFDANKQALSIEEKPAKPKSNYAVTGLYFYDQQVCDIAANIKPSPRGELEITDVNNVYLKQGELNVELMGRGMAWLDTGTHESLLEAGQFVATIEKRQGLKVACPEEIAFRRNYISAAQLETLAQPLKKNEYGRYLLNLLEKKTF</sequence>
<dbReference type="PANTHER" id="PTHR43532:SF1">
    <property type="entry name" value="GLUCOSE-1-PHOSPHATE THYMIDYLYLTRANSFERASE 1"/>
    <property type="match status" value="1"/>
</dbReference>
<evidence type="ECO:0000256" key="4">
    <source>
        <dbReference type="ARBA" id="ARBA00022679"/>
    </source>
</evidence>
<evidence type="ECO:0000256" key="8">
    <source>
        <dbReference type="ARBA" id="ARBA00049336"/>
    </source>
</evidence>
<keyword evidence="6 9" id="KW-0479">Metal-binding</keyword>
<evidence type="ECO:0000256" key="7">
    <source>
        <dbReference type="ARBA" id="ARBA00022842"/>
    </source>
</evidence>
<protein>
    <recommendedName>
        <fullName evidence="3 9">Glucose-1-phosphate thymidylyltransferase</fullName>
        <ecNumber evidence="3 9">2.7.7.24</ecNumber>
    </recommendedName>
</protein>
<feature type="domain" description="Nucleotidyl transferase" evidence="10">
    <location>
        <begin position="9"/>
        <end position="245"/>
    </location>
</feature>
<dbReference type="EC" id="2.7.7.24" evidence="3 9"/>
<keyword evidence="4 9" id="KW-0808">Transferase</keyword>
<evidence type="ECO:0000256" key="1">
    <source>
        <dbReference type="ARBA" id="ARBA00001946"/>
    </source>
</evidence>
<comment type="caution">
    <text evidence="11">The sequence shown here is derived from an EMBL/GenBank/DDBJ whole genome shotgun (WGS) entry which is preliminary data.</text>
</comment>
<accession>A0ABR6XCF5</accession>
<keyword evidence="5 9" id="KW-0548">Nucleotidyltransferase</keyword>
<dbReference type="InterPro" id="IPR005835">
    <property type="entry name" value="NTP_transferase_dom"/>
</dbReference>
<comment type="catalytic activity">
    <reaction evidence="8 9">
        <text>dTTP + alpha-D-glucose 1-phosphate + H(+) = dTDP-alpha-D-glucose + diphosphate</text>
        <dbReference type="Rhea" id="RHEA:15225"/>
        <dbReference type="ChEBI" id="CHEBI:15378"/>
        <dbReference type="ChEBI" id="CHEBI:33019"/>
        <dbReference type="ChEBI" id="CHEBI:37568"/>
        <dbReference type="ChEBI" id="CHEBI:57477"/>
        <dbReference type="ChEBI" id="CHEBI:58601"/>
        <dbReference type="EC" id="2.7.7.24"/>
    </reaction>
</comment>
<evidence type="ECO:0000313" key="12">
    <source>
        <dbReference type="Proteomes" id="UP000637632"/>
    </source>
</evidence>
<dbReference type="CDD" id="cd02538">
    <property type="entry name" value="G1P_TT_short"/>
    <property type="match status" value="1"/>
</dbReference>
<evidence type="ECO:0000313" key="11">
    <source>
        <dbReference type="EMBL" id="MBC3810592.1"/>
    </source>
</evidence>
<evidence type="ECO:0000256" key="2">
    <source>
        <dbReference type="ARBA" id="ARBA00010480"/>
    </source>
</evidence>
<evidence type="ECO:0000256" key="3">
    <source>
        <dbReference type="ARBA" id="ARBA00012461"/>
    </source>
</evidence>
<dbReference type="Proteomes" id="UP000637632">
    <property type="component" value="Unassembled WGS sequence"/>
</dbReference>
<dbReference type="RefSeq" id="WP_186884884.1">
    <property type="nucleotide sequence ID" value="NZ_JACOFT010000001.1"/>
</dbReference>
<dbReference type="Pfam" id="PF00483">
    <property type="entry name" value="NTP_transferase"/>
    <property type="match status" value="1"/>
</dbReference>
<comment type="similarity">
    <text evidence="2 9">Belongs to the glucose-1-phosphate thymidylyltransferase family.</text>
</comment>
<dbReference type="PANTHER" id="PTHR43532">
    <property type="entry name" value="GLUCOSE-1-PHOSPHATE THYMIDYLYLTRANSFERASE"/>
    <property type="match status" value="1"/>
</dbReference>
<keyword evidence="12" id="KW-1185">Reference proteome</keyword>
<comment type="cofactor">
    <cofactor evidence="1">
        <name>Mg(2+)</name>
        <dbReference type="ChEBI" id="CHEBI:18420"/>
    </cofactor>
</comment>
<dbReference type="Gene3D" id="3.90.550.10">
    <property type="entry name" value="Spore Coat Polysaccharide Biosynthesis Protein SpsA, Chain A"/>
    <property type="match status" value="1"/>
</dbReference>
<dbReference type="GO" id="GO:0008879">
    <property type="term" value="F:glucose-1-phosphate thymidylyltransferase activity"/>
    <property type="evidence" value="ECO:0007669"/>
    <property type="project" value="UniProtKB-EC"/>
</dbReference>
<evidence type="ECO:0000259" key="10">
    <source>
        <dbReference type="Pfam" id="PF00483"/>
    </source>
</evidence>